<evidence type="ECO:0000313" key="2">
    <source>
        <dbReference type="EMBL" id="NLD32798.1"/>
    </source>
</evidence>
<keyword evidence="1" id="KW-1133">Transmembrane helix</keyword>
<dbReference type="AlphaFoldDB" id="A0A847D867"/>
<reference evidence="2 3" key="1">
    <citation type="journal article" date="2020" name="Biotechnol. Biofuels">
        <title>New insights from the biogas microbiome by comprehensive genome-resolved metagenomics of nearly 1600 species originating from multiple anaerobic digesters.</title>
        <authorList>
            <person name="Campanaro S."/>
            <person name="Treu L."/>
            <person name="Rodriguez-R L.M."/>
            <person name="Kovalovszki A."/>
            <person name="Ziels R.M."/>
            <person name="Maus I."/>
            <person name="Zhu X."/>
            <person name="Kougias P.G."/>
            <person name="Basile A."/>
            <person name="Luo G."/>
            <person name="Schluter A."/>
            <person name="Konstantinidis K.T."/>
            <person name="Angelidaki I."/>
        </authorList>
    </citation>
    <scope>NUCLEOTIDE SEQUENCE [LARGE SCALE GENOMIC DNA]</scope>
    <source>
        <strain evidence="2">AS07pgkLD_105</strain>
    </source>
</reference>
<dbReference type="RefSeq" id="WP_276647811.1">
    <property type="nucleotide sequence ID" value="NZ_JAAZCD010000249.1"/>
</dbReference>
<dbReference type="EMBL" id="JAAZCD010000249">
    <property type="protein sequence ID" value="NLD32798.1"/>
    <property type="molecule type" value="Genomic_DNA"/>
</dbReference>
<name>A0A847D867_9LACT</name>
<feature type="transmembrane region" description="Helical" evidence="1">
    <location>
        <begin position="20"/>
        <end position="44"/>
    </location>
</feature>
<sequence>MYILQSELREHLIRVNFDWSLFVTFLTSIINSWPLAVILIFLMLRTPLINLIKSIGSVEFKDGKFSAIINYEIKKELSEIEESNIDSKEIKSDEDVKSQFGEPDKNNYGTYNYIESCNDENIHSKIYFGSTKKENIYLIGLVARLHRDLEKLLHEYYVFALNKSNPSISLDLDSTKRLPITQHLNFLYKQGIIDNALYNKTRNIITIRNKIIHNISILSNDTLSEYIIQTQLIIDELSKIYYLNQKRFERKS</sequence>
<gene>
    <name evidence="2" type="ORF">GX662_11175</name>
</gene>
<evidence type="ECO:0000256" key="1">
    <source>
        <dbReference type="SAM" id="Phobius"/>
    </source>
</evidence>
<accession>A0A847D867</accession>
<comment type="caution">
    <text evidence="2">The sequence shown here is derived from an EMBL/GenBank/DDBJ whole genome shotgun (WGS) entry which is preliminary data.</text>
</comment>
<proteinExistence type="predicted"/>
<protein>
    <submittedName>
        <fullName evidence="2">Uncharacterized protein</fullName>
    </submittedName>
</protein>
<keyword evidence="1" id="KW-0472">Membrane</keyword>
<organism evidence="2 3">
    <name type="scientific">Trichococcus flocculiformis</name>
    <dbReference type="NCBI Taxonomy" id="82803"/>
    <lineage>
        <taxon>Bacteria</taxon>
        <taxon>Bacillati</taxon>
        <taxon>Bacillota</taxon>
        <taxon>Bacilli</taxon>
        <taxon>Lactobacillales</taxon>
        <taxon>Carnobacteriaceae</taxon>
        <taxon>Trichococcus</taxon>
    </lineage>
</organism>
<dbReference type="Proteomes" id="UP000589373">
    <property type="component" value="Unassembled WGS sequence"/>
</dbReference>
<keyword evidence="1" id="KW-0812">Transmembrane</keyword>
<evidence type="ECO:0000313" key="3">
    <source>
        <dbReference type="Proteomes" id="UP000589373"/>
    </source>
</evidence>